<dbReference type="PROSITE" id="PS51257">
    <property type="entry name" value="PROKAR_LIPOPROTEIN"/>
    <property type="match status" value="1"/>
</dbReference>
<comment type="caution">
    <text evidence="2">The sequence shown here is derived from an EMBL/GenBank/DDBJ whole genome shotgun (WGS) entry which is preliminary data.</text>
</comment>
<gene>
    <name evidence="2" type="ORF">ACFO8L_08805</name>
</gene>
<organism evidence="2 3">
    <name type="scientific">Sphaerisporangium corydalis</name>
    <dbReference type="NCBI Taxonomy" id="1441875"/>
    <lineage>
        <taxon>Bacteria</taxon>
        <taxon>Bacillati</taxon>
        <taxon>Actinomycetota</taxon>
        <taxon>Actinomycetes</taxon>
        <taxon>Streptosporangiales</taxon>
        <taxon>Streptosporangiaceae</taxon>
        <taxon>Sphaerisporangium</taxon>
    </lineage>
</organism>
<sequence>MNVTVTRRILAVSSAAVLVSLASACGGGSAKASCEGAMKAFQDYTTQMSAATGDLGGINKAGAALATRLNELSGQADGELKTTLADLSTTWSGLKIDASDPAAAAAKLPQFATKASEATQKLASACS</sequence>
<keyword evidence="1" id="KW-0732">Signal</keyword>
<feature type="signal peptide" evidence="1">
    <location>
        <begin position="1"/>
        <end position="24"/>
    </location>
</feature>
<reference evidence="3" key="1">
    <citation type="journal article" date="2019" name="Int. J. Syst. Evol. Microbiol.">
        <title>The Global Catalogue of Microorganisms (GCM) 10K type strain sequencing project: providing services to taxonomists for standard genome sequencing and annotation.</title>
        <authorList>
            <consortium name="The Broad Institute Genomics Platform"/>
            <consortium name="The Broad Institute Genome Sequencing Center for Infectious Disease"/>
            <person name="Wu L."/>
            <person name="Ma J."/>
        </authorList>
    </citation>
    <scope>NUCLEOTIDE SEQUENCE [LARGE SCALE GENOMIC DNA]</scope>
    <source>
        <strain evidence="3">CCUG 49560</strain>
    </source>
</reference>
<name>A0ABV9E9F4_9ACTN</name>
<evidence type="ECO:0000313" key="2">
    <source>
        <dbReference type="EMBL" id="MFC4586170.1"/>
    </source>
</evidence>
<proteinExistence type="predicted"/>
<accession>A0ABV9E9F4</accession>
<protein>
    <submittedName>
        <fullName evidence="2">Uncharacterized protein</fullName>
    </submittedName>
</protein>
<feature type="chain" id="PRO_5045652906" evidence="1">
    <location>
        <begin position="25"/>
        <end position="127"/>
    </location>
</feature>
<dbReference type="RefSeq" id="WP_262841582.1">
    <property type="nucleotide sequence ID" value="NZ_JANZYP010000006.1"/>
</dbReference>
<evidence type="ECO:0000256" key="1">
    <source>
        <dbReference type="SAM" id="SignalP"/>
    </source>
</evidence>
<dbReference type="EMBL" id="JBHSFN010000004">
    <property type="protein sequence ID" value="MFC4586170.1"/>
    <property type="molecule type" value="Genomic_DNA"/>
</dbReference>
<keyword evidence="3" id="KW-1185">Reference proteome</keyword>
<evidence type="ECO:0000313" key="3">
    <source>
        <dbReference type="Proteomes" id="UP001595891"/>
    </source>
</evidence>
<dbReference type="Proteomes" id="UP001595891">
    <property type="component" value="Unassembled WGS sequence"/>
</dbReference>